<keyword evidence="7" id="KW-1185">Reference proteome</keyword>
<name>A0AAE2ZMP6_9HYPH</name>
<evidence type="ECO:0000313" key="7">
    <source>
        <dbReference type="Proteomes" id="UP001196509"/>
    </source>
</evidence>
<dbReference type="PANTHER" id="PTHR47506">
    <property type="entry name" value="TRANSCRIPTIONAL REGULATORY PROTEIN"/>
    <property type="match status" value="1"/>
</dbReference>
<dbReference type="AlphaFoldDB" id="A0AAE2ZMP6"/>
<evidence type="ECO:0000313" key="6">
    <source>
        <dbReference type="EMBL" id="MBW8638789.1"/>
    </source>
</evidence>
<evidence type="ECO:0000256" key="1">
    <source>
        <dbReference type="ARBA" id="ARBA00023015"/>
    </source>
</evidence>
<dbReference type="Proteomes" id="UP001196509">
    <property type="component" value="Unassembled WGS sequence"/>
</dbReference>
<dbReference type="Gene3D" id="1.10.10.60">
    <property type="entry name" value="Homeodomain-like"/>
    <property type="match status" value="1"/>
</dbReference>
<evidence type="ECO:0000256" key="2">
    <source>
        <dbReference type="ARBA" id="ARBA00023125"/>
    </source>
</evidence>
<keyword evidence="3" id="KW-0804">Transcription</keyword>
<comment type="caution">
    <text evidence="6">The sequence shown here is derived from an EMBL/GenBank/DDBJ whole genome shotgun (WGS) entry which is preliminary data.</text>
</comment>
<feature type="domain" description="HTH tetR-type" evidence="5">
    <location>
        <begin position="6"/>
        <end position="66"/>
    </location>
</feature>
<sequence>MARPREFEMGAAIDGAMNVFWRFGYSATNLPALLRAMGLSRGSFYKAFGDKHAAYLAALDHYERKNIAAAATLLTDGARGDGFERILALFRHAQEDRQETARGCFVCNAMVEVAPKDEQVADKTLCMTRKLEDAIFEAISDIDELKPLDAAARRRKAAIVTRFYIGSKATGKTGRDNQDWAALLSDILNLSV</sequence>
<feature type="DNA-binding region" description="H-T-H motif" evidence="4">
    <location>
        <begin position="29"/>
        <end position="48"/>
    </location>
</feature>
<protein>
    <submittedName>
        <fullName evidence="6">TetR/AcrR family transcriptional regulator</fullName>
    </submittedName>
</protein>
<dbReference type="SUPFAM" id="SSF48498">
    <property type="entry name" value="Tetracyclin repressor-like, C-terminal domain"/>
    <property type="match status" value="1"/>
</dbReference>
<reference evidence="6" key="1">
    <citation type="submission" date="2021-08" db="EMBL/GenBank/DDBJ databases">
        <title>Hoeflea bacterium WL0058 sp. nov., isolated from the sediment.</title>
        <authorList>
            <person name="Wang L."/>
            <person name="Zhang D."/>
        </authorList>
    </citation>
    <scope>NUCLEOTIDE SEQUENCE</scope>
    <source>
        <strain evidence="6">WL0058</strain>
    </source>
</reference>
<organism evidence="6 7">
    <name type="scientific">Flavimaribacter sediminis</name>
    <dbReference type="NCBI Taxonomy" id="2865987"/>
    <lineage>
        <taxon>Bacteria</taxon>
        <taxon>Pseudomonadati</taxon>
        <taxon>Pseudomonadota</taxon>
        <taxon>Alphaproteobacteria</taxon>
        <taxon>Hyphomicrobiales</taxon>
        <taxon>Rhizobiaceae</taxon>
        <taxon>Flavimaribacter</taxon>
    </lineage>
</organism>
<dbReference type="GO" id="GO:0003677">
    <property type="term" value="F:DNA binding"/>
    <property type="evidence" value="ECO:0007669"/>
    <property type="project" value="UniProtKB-UniRule"/>
</dbReference>
<dbReference type="PROSITE" id="PS50977">
    <property type="entry name" value="HTH_TETR_2"/>
    <property type="match status" value="1"/>
</dbReference>
<evidence type="ECO:0000256" key="3">
    <source>
        <dbReference type="ARBA" id="ARBA00023163"/>
    </source>
</evidence>
<dbReference type="PANTHER" id="PTHR47506:SF10">
    <property type="entry name" value="TRANSCRIPTIONAL REGULATORY PROTEIN"/>
    <property type="match status" value="1"/>
</dbReference>
<dbReference type="RefSeq" id="WP_220229520.1">
    <property type="nucleotide sequence ID" value="NZ_JAICBX010000003.1"/>
</dbReference>
<dbReference type="SUPFAM" id="SSF46689">
    <property type="entry name" value="Homeodomain-like"/>
    <property type="match status" value="1"/>
</dbReference>
<dbReference type="Gene3D" id="1.10.357.10">
    <property type="entry name" value="Tetracycline Repressor, domain 2"/>
    <property type="match status" value="1"/>
</dbReference>
<proteinExistence type="predicted"/>
<dbReference type="InterPro" id="IPR001647">
    <property type="entry name" value="HTH_TetR"/>
</dbReference>
<accession>A0AAE2ZMP6</accession>
<gene>
    <name evidence="6" type="ORF">K1W69_16455</name>
</gene>
<dbReference type="InterPro" id="IPR009057">
    <property type="entry name" value="Homeodomain-like_sf"/>
</dbReference>
<keyword evidence="1" id="KW-0805">Transcription regulation</keyword>
<dbReference type="InterPro" id="IPR036271">
    <property type="entry name" value="Tet_transcr_reg_TetR-rel_C_sf"/>
</dbReference>
<evidence type="ECO:0000256" key="4">
    <source>
        <dbReference type="PROSITE-ProRule" id="PRU00335"/>
    </source>
</evidence>
<keyword evidence="2 4" id="KW-0238">DNA-binding</keyword>
<evidence type="ECO:0000259" key="5">
    <source>
        <dbReference type="PROSITE" id="PS50977"/>
    </source>
</evidence>
<dbReference type="Pfam" id="PF00440">
    <property type="entry name" value="TetR_N"/>
    <property type="match status" value="1"/>
</dbReference>
<dbReference type="EMBL" id="JAICBX010000003">
    <property type="protein sequence ID" value="MBW8638789.1"/>
    <property type="molecule type" value="Genomic_DNA"/>
</dbReference>